<reference evidence="2" key="1">
    <citation type="journal article" date="1998" name="Int. J. Syst. Bacteriol. 48 Pt">
        <title>Thermococcus guaymasensis sp. nov. and Thermococcus aggregans sp. nov., two novel thermophilic archaea isolated from the Guaymas Basin hydrothermal vent site.</title>
        <authorList>
            <person name="Canganella F."/>
            <person name="Jones W.J."/>
            <person name="Gambacorta A."/>
            <person name="Antranikian G."/>
        </authorList>
    </citation>
    <scope>NUCLEOTIDE SEQUENCE</scope>
    <source>
        <strain evidence="2">TY</strain>
    </source>
</reference>
<sequence>MNELIIVFIVALVGGGVLGYFMTRLFVKEIGAPPDERGLEIAKLAAMRTLELVLAVDVAALYYSWLVMKDEACRNLAILILATIFFGSLAFRAYYARRM</sequence>
<keyword evidence="1" id="KW-0472">Membrane</keyword>
<dbReference type="Proteomes" id="UP001055732">
    <property type="component" value="Chromosome"/>
</dbReference>
<gene>
    <name evidence="2" type="ORF">NF865_04295</name>
</gene>
<feature type="transmembrane region" description="Helical" evidence="1">
    <location>
        <begin position="6"/>
        <end position="27"/>
    </location>
</feature>
<dbReference type="RefSeq" id="WP_253305354.1">
    <property type="nucleotide sequence ID" value="NZ_CP099582.1"/>
</dbReference>
<protein>
    <submittedName>
        <fullName evidence="2">DUF2178 domain-containing protein</fullName>
    </submittedName>
</protein>
<reference evidence="2" key="2">
    <citation type="submission" date="2022-06" db="EMBL/GenBank/DDBJ databases">
        <authorList>
            <person name="Park Y.-J."/>
        </authorList>
    </citation>
    <scope>NUCLEOTIDE SEQUENCE</scope>
    <source>
        <strain evidence="2">TY</strain>
    </source>
</reference>
<name>A0A9E7MYW2_THEAG</name>
<dbReference type="EMBL" id="CP099582">
    <property type="protein sequence ID" value="USS41413.1"/>
    <property type="molecule type" value="Genomic_DNA"/>
</dbReference>
<feature type="transmembrane region" description="Helical" evidence="1">
    <location>
        <begin position="77"/>
        <end position="95"/>
    </location>
</feature>
<dbReference type="AlphaFoldDB" id="A0A9E7MYW2"/>
<proteinExistence type="predicted"/>
<evidence type="ECO:0000313" key="3">
    <source>
        <dbReference type="Proteomes" id="UP001055732"/>
    </source>
</evidence>
<accession>A0A9E7MYW2</accession>
<organism evidence="2 3">
    <name type="scientific">Thermococcus aggregans</name>
    <dbReference type="NCBI Taxonomy" id="110163"/>
    <lineage>
        <taxon>Archaea</taxon>
        <taxon>Methanobacteriati</taxon>
        <taxon>Methanobacteriota</taxon>
        <taxon>Thermococci</taxon>
        <taxon>Thermococcales</taxon>
        <taxon>Thermococcaceae</taxon>
        <taxon>Thermococcus</taxon>
    </lineage>
</organism>
<evidence type="ECO:0000256" key="1">
    <source>
        <dbReference type="SAM" id="Phobius"/>
    </source>
</evidence>
<feature type="transmembrane region" description="Helical" evidence="1">
    <location>
        <begin position="48"/>
        <end position="65"/>
    </location>
</feature>
<keyword evidence="3" id="KW-1185">Reference proteome</keyword>
<keyword evidence="1" id="KW-1133">Transmembrane helix</keyword>
<evidence type="ECO:0000313" key="2">
    <source>
        <dbReference type="EMBL" id="USS41413.1"/>
    </source>
</evidence>
<keyword evidence="1" id="KW-0812">Transmembrane</keyword>
<dbReference type="KEGG" id="tagg:NF865_04295"/>